<evidence type="ECO:0000313" key="5">
    <source>
        <dbReference type="EMBL" id="EMR67470.1"/>
    </source>
</evidence>
<feature type="chain" id="PRO_5004085708" evidence="3">
    <location>
        <begin position="25"/>
        <end position="588"/>
    </location>
</feature>
<keyword evidence="3" id="KW-0732">Signal</keyword>
<sequence length="588" mass="63937">MMVAEPIIRAWLLLALSTFGAAQSLVVDGEVILDPTSTTNATAPLFDGETRVLTDAVLKNLTDLQLTNTVLFAFPEAFDKDDLDAELIEAITGPCKTFSDDFVGFPGTITNKVFDLLLGGGLIQTTPFAAPCYTDFGNENAAECAQINTNWYNDSYVHTNDPTSINAILFQGTSCVPHAVNPYLTHCTLGAYPKMSIRATTVSHIQLAVNIARNLNLRLVIKNTGHDFGAKSTGAGSVSIWTHNMKDIKFYEDYEEGSYSGPAFKMGAGVQVYEAYEAANKEGVTIVGGEGKTVGLTGGYTLGGGHSPISSLYGMAADQVLSMEVITADGRFVTASETSNSDLFWALRGGGGSTFGVVTSMVIKVYPKMTVTTMKFSFSTGEEVSVGQFWRGFRAYFDNFIKYTDAGTYGYFTVGGLTGKYVFDMHPWFAPNMTRAQLEDLAAPFLDKLVNDVGIAIEPTYTEYDNFYDAWDSSFPLEPWGSNLGRSGSRLFPRANWENATALNQTFDAVRYVVDSGGSIVGIVVRGAPEGGYPDNAVNPAWRETVFHAISLVSWEQESSTEIVEFMSYILTFDWLNVWRQMSPGAGA</sequence>
<dbReference type="EMBL" id="KB706424">
    <property type="protein sequence ID" value="EMR67470.1"/>
    <property type="molecule type" value="Genomic_DNA"/>
</dbReference>
<dbReference type="GO" id="GO:0016491">
    <property type="term" value="F:oxidoreductase activity"/>
    <property type="evidence" value="ECO:0007669"/>
    <property type="project" value="UniProtKB-KW"/>
</dbReference>
<dbReference type="eggNOG" id="ENOG502QUV4">
    <property type="taxonomic scope" value="Eukaryota"/>
</dbReference>
<protein>
    <submittedName>
        <fullName evidence="5">Putative fad binding domain-containing protein</fullName>
    </submittedName>
</protein>
<accession>M7TL49</accession>
<comment type="similarity">
    <text evidence="1">Belongs to the oxygen-dependent FAD-linked oxidoreductase family.</text>
</comment>
<evidence type="ECO:0000256" key="2">
    <source>
        <dbReference type="ARBA" id="ARBA00023002"/>
    </source>
</evidence>
<evidence type="ECO:0000259" key="4">
    <source>
        <dbReference type="PROSITE" id="PS51387"/>
    </source>
</evidence>
<dbReference type="GO" id="GO:0071949">
    <property type="term" value="F:FAD binding"/>
    <property type="evidence" value="ECO:0007669"/>
    <property type="project" value="InterPro"/>
</dbReference>
<dbReference type="PANTHER" id="PTHR13878:SF91">
    <property type="entry name" value="FAD BINDING DOMAIN PROTEIN (AFU_ORTHOLOGUE AFUA_6G12070)-RELATED"/>
    <property type="match status" value="1"/>
</dbReference>
<dbReference type="AlphaFoldDB" id="M7TL49"/>
<feature type="signal peptide" evidence="3">
    <location>
        <begin position="1"/>
        <end position="24"/>
    </location>
</feature>
<dbReference type="Proteomes" id="UP000012174">
    <property type="component" value="Unassembled WGS sequence"/>
</dbReference>
<keyword evidence="6" id="KW-1185">Reference proteome</keyword>
<dbReference type="InterPro" id="IPR006094">
    <property type="entry name" value="Oxid_FAD_bind_N"/>
</dbReference>
<keyword evidence="2" id="KW-0560">Oxidoreductase</keyword>
<dbReference type="SUPFAM" id="SSF56176">
    <property type="entry name" value="FAD-binding/transporter-associated domain-like"/>
    <property type="match status" value="1"/>
</dbReference>
<dbReference type="InterPro" id="IPR050432">
    <property type="entry name" value="FAD-linked_Oxidoreductases_BP"/>
</dbReference>
<evidence type="ECO:0000313" key="6">
    <source>
        <dbReference type="Proteomes" id="UP000012174"/>
    </source>
</evidence>
<reference evidence="6" key="1">
    <citation type="journal article" date="2013" name="Genome Announc.">
        <title>Draft genome sequence of the grapevine dieback fungus Eutypa lata UCR-EL1.</title>
        <authorList>
            <person name="Blanco-Ulate B."/>
            <person name="Rolshausen P.E."/>
            <person name="Cantu D."/>
        </authorList>
    </citation>
    <scope>NUCLEOTIDE SEQUENCE [LARGE SCALE GENOMIC DNA]</scope>
    <source>
        <strain evidence="6">UCR-EL1</strain>
    </source>
</reference>
<proteinExistence type="inferred from homology"/>
<evidence type="ECO:0000256" key="1">
    <source>
        <dbReference type="ARBA" id="ARBA00005466"/>
    </source>
</evidence>
<dbReference type="Gene3D" id="3.30.465.10">
    <property type="match status" value="1"/>
</dbReference>
<dbReference type="InterPro" id="IPR016169">
    <property type="entry name" value="FAD-bd_PCMH_sub2"/>
</dbReference>
<organism evidence="5 6">
    <name type="scientific">Eutypa lata (strain UCR-EL1)</name>
    <name type="common">Grapevine dieback disease fungus</name>
    <name type="synonym">Eutypa armeniacae</name>
    <dbReference type="NCBI Taxonomy" id="1287681"/>
    <lineage>
        <taxon>Eukaryota</taxon>
        <taxon>Fungi</taxon>
        <taxon>Dikarya</taxon>
        <taxon>Ascomycota</taxon>
        <taxon>Pezizomycotina</taxon>
        <taxon>Sordariomycetes</taxon>
        <taxon>Xylariomycetidae</taxon>
        <taxon>Xylariales</taxon>
        <taxon>Diatrypaceae</taxon>
        <taxon>Eutypa</taxon>
    </lineage>
</organism>
<gene>
    <name evidence="5" type="ORF">UCREL1_5526</name>
</gene>
<dbReference type="KEGG" id="ela:UCREL1_5526"/>
<name>M7TL49_EUTLA</name>
<evidence type="ECO:0000256" key="3">
    <source>
        <dbReference type="SAM" id="SignalP"/>
    </source>
</evidence>
<dbReference type="PANTHER" id="PTHR13878">
    <property type="entry name" value="GULONOLACTONE OXIDASE"/>
    <property type="match status" value="1"/>
</dbReference>
<dbReference type="OrthoDB" id="9983560at2759"/>
<dbReference type="PROSITE" id="PS51387">
    <property type="entry name" value="FAD_PCMH"/>
    <property type="match status" value="1"/>
</dbReference>
<dbReference type="Pfam" id="PF01565">
    <property type="entry name" value="FAD_binding_4"/>
    <property type="match status" value="1"/>
</dbReference>
<feature type="domain" description="FAD-binding PCMH-type" evidence="4">
    <location>
        <begin position="189"/>
        <end position="368"/>
    </location>
</feature>
<dbReference type="HOGENOM" id="CLU_018354_4_2_1"/>
<dbReference type="InterPro" id="IPR016166">
    <property type="entry name" value="FAD-bd_PCMH"/>
</dbReference>
<dbReference type="InterPro" id="IPR036318">
    <property type="entry name" value="FAD-bd_PCMH-like_sf"/>
</dbReference>
<dbReference type="OMA" id="MWPLFEG"/>